<keyword evidence="3" id="KW-1185">Reference proteome</keyword>
<name>A0A699YJM8_HAELA</name>
<protein>
    <submittedName>
        <fullName evidence="2">Uncharacterized protein</fullName>
    </submittedName>
</protein>
<comment type="caution">
    <text evidence="2">The sequence shown here is derived from an EMBL/GenBank/DDBJ whole genome shotgun (WGS) entry which is preliminary data.</text>
</comment>
<organism evidence="2 3">
    <name type="scientific">Haematococcus lacustris</name>
    <name type="common">Green alga</name>
    <name type="synonym">Haematococcus pluvialis</name>
    <dbReference type="NCBI Taxonomy" id="44745"/>
    <lineage>
        <taxon>Eukaryota</taxon>
        <taxon>Viridiplantae</taxon>
        <taxon>Chlorophyta</taxon>
        <taxon>core chlorophytes</taxon>
        <taxon>Chlorophyceae</taxon>
        <taxon>CS clade</taxon>
        <taxon>Chlamydomonadales</taxon>
        <taxon>Haematococcaceae</taxon>
        <taxon>Haematococcus</taxon>
    </lineage>
</organism>
<keyword evidence="1" id="KW-0812">Transmembrane</keyword>
<sequence>MRSYHCQGLNASFLVAAVFDPVRTYRAYAINNLAQLLTLTVPNDNRKTLCKVVRFVQLPQPNAVPGNAEWQMLAMPGYLLLATSGVVAVLNVTSTRSNPHGVVAGSLANMMGCMIFVGLWQFMRAKNRVNGIARHGRLCGTSLDEAGYAHGCLSNDGTRT</sequence>
<dbReference type="Proteomes" id="UP000485058">
    <property type="component" value="Unassembled WGS sequence"/>
</dbReference>
<dbReference type="PANTHER" id="PTHR35464">
    <property type="entry name" value="OS06G0115200 PROTEIN"/>
    <property type="match status" value="1"/>
</dbReference>
<accession>A0A699YJM8</accession>
<evidence type="ECO:0000313" key="2">
    <source>
        <dbReference type="EMBL" id="GFH10303.1"/>
    </source>
</evidence>
<gene>
    <name evidence="2" type="ORF">HaLaN_05591</name>
</gene>
<feature type="transmembrane region" description="Helical" evidence="1">
    <location>
        <begin position="77"/>
        <end position="94"/>
    </location>
</feature>
<dbReference type="EMBL" id="BLLF01000304">
    <property type="protein sequence ID" value="GFH10303.1"/>
    <property type="molecule type" value="Genomic_DNA"/>
</dbReference>
<dbReference type="InterPro" id="IPR045288">
    <property type="entry name" value="At1g75140-like"/>
</dbReference>
<evidence type="ECO:0000313" key="3">
    <source>
        <dbReference type="Proteomes" id="UP000485058"/>
    </source>
</evidence>
<dbReference type="PANTHER" id="PTHR35464:SF1">
    <property type="entry name" value="OS06G0115200 PROTEIN"/>
    <property type="match status" value="1"/>
</dbReference>
<reference evidence="2 3" key="1">
    <citation type="submission" date="2020-02" db="EMBL/GenBank/DDBJ databases">
        <title>Draft genome sequence of Haematococcus lacustris strain NIES-144.</title>
        <authorList>
            <person name="Morimoto D."/>
            <person name="Nakagawa S."/>
            <person name="Yoshida T."/>
            <person name="Sawayama S."/>
        </authorList>
    </citation>
    <scope>NUCLEOTIDE SEQUENCE [LARGE SCALE GENOMIC DNA]</scope>
    <source>
        <strain evidence="2 3">NIES-144</strain>
    </source>
</reference>
<keyword evidence="1" id="KW-0472">Membrane</keyword>
<evidence type="ECO:0000256" key="1">
    <source>
        <dbReference type="SAM" id="Phobius"/>
    </source>
</evidence>
<proteinExistence type="predicted"/>
<keyword evidence="1" id="KW-1133">Transmembrane helix</keyword>
<feature type="transmembrane region" description="Helical" evidence="1">
    <location>
        <begin position="100"/>
        <end position="120"/>
    </location>
</feature>
<dbReference type="AlphaFoldDB" id="A0A699YJM8"/>